<name>A0A811UZE8_CERCA</name>
<accession>A0A811UZE8</accession>
<dbReference type="EMBL" id="CAJHJT010000034">
    <property type="protein sequence ID" value="CAD7003026.1"/>
    <property type="molecule type" value="Genomic_DNA"/>
</dbReference>
<feature type="non-terminal residue" evidence="1">
    <location>
        <position position="62"/>
    </location>
</feature>
<proteinExistence type="predicted"/>
<evidence type="ECO:0000313" key="1">
    <source>
        <dbReference type="EMBL" id="CAD7003026.1"/>
    </source>
</evidence>
<organism evidence="1 2">
    <name type="scientific">Ceratitis capitata</name>
    <name type="common">Mediterranean fruit fly</name>
    <name type="synonym">Tephritis capitata</name>
    <dbReference type="NCBI Taxonomy" id="7213"/>
    <lineage>
        <taxon>Eukaryota</taxon>
        <taxon>Metazoa</taxon>
        <taxon>Ecdysozoa</taxon>
        <taxon>Arthropoda</taxon>
        <taxon>Hexapoda</taxon>
        <taxon>Insecta</taxon>
        <taxon>Pterygota</taxon>
        <taxon>Neoptera</taxon>
        <taxon>Endopterygota</taxon>
        <taxon>Diptera</taxon>
        <taxon>Brachycera</taxon>
        <taxon>Muscomorpha</taxon>
        <taxon>Tephritoidea</taxon>
        <taxon>Tephritidae</taxon>
        <taxon>Ceratitis</taxon>
        <taxon>Ceratitis</taxon>
    </lineage>
</organism>
<evidence type="ECO:0000313" key="2">
    <source>
        <dbReference type="Proteomes" id="UP000606786"/>
    </source>
</evidence>
<protein>
    <submittedName>
        <fullName evidence="1">(Mediterranean fruit fly) hypothetical protein</fullName>
    </submittedName>
</protein>
<sequence length="62" mass="7163">MNELMNAEIRKFNGVSEDKRTAQRVLNVTVIGQCLIVHNNELVVWIYSIYLPKNTVALIYVQ</sequence>
<dbReference type="AlphaFoldDB" id="A0A811UZE8"/>
<dbReference type="Proteomes" id="UP000606786">
    <property type="component" value="Unassembled WGS sequence"/>
</dbReference>
<keyword evidence="2" id="KW-1185">Reference proteome</keyword>
<reference evidence="1" key="1">
    <citation type="submission" date="2020-11" db="EMBL/GenBank/DDBJ databases">
        <authorList>
            <person name="Whitehead M."/>
        </authorList>
    </citation>
    <scope>NUCLEOTIDE SEQUENCE</scope>
    <source>
        <strain evidence="1">EGII</strain>
    </source>
</reference>
<comment type="caution">
    <text evidence="1">The sequence shown here is derived from an EMBL/GenBank/DDBJ whole genome shotgun (WGS) entry which is preliminary data.</text>
</comment>
<gene>
    <name evidence="1" type="ORF">CCAP1982_LOCUS11489</name>
</gene>